<evidence type="ECO:0000259" key="4">
    <source>
        <dbReference type="Pfam" id="PF13649"/>
    </source>
</evidence>
<dbReference type="SUPFAM" id="SSF53335">
    <property type="entry name" value="S-adenosyl-L-methionine-dependent methyltransferases"/>
    <property type="match status" value="1"/>
</dbReference>
<dbReference type="Gene3D" id="3.40.50.150">
    <property type="entry name" value="Vaccinia Virus protein VP39"/>
    <property type="match status" value="1"/>
</dbReference>
<dbReference type="PANTHER" id="PTHR43861">
    <property type="entry name" value="TRANS-ACONITATE 2-METHYLTRANSFERASE-RELATED"/>
    <property type="match status" value="1"/>
</dbReference>
<feature type="region of interest" description="Disordered" evidence="3">
    <location>
        <begin position="90"/>
        <end position="113"/>
    </location>
</feature>
<dbReference type="InterPro" id="IPR029063">
    <property type="entry name" value="SAM-dependent_MTases_sf"/>
</dbReference>
<dbReference type="GO" id="GO:0032259">
    <property type="term" value="P:methylation"/>
    <property type="evidence" value="ECO:0007669"/>
    <property type="project" value="UniProtKB-KW"/>
</dbReference>
<evidence type="ECO:0000256" key="2">
    <source>
        <dbReference type="ARBA" id="ARBA00022679"/>
    </source>
</evidence>
<dbReference type="OrthoDB" id="3647at2759"/>
<feature type="compositionally biased region" description="Basic and acidic residues" evidence="3">
    <location>
        <begin position="90"/>
        <end position="106"/>
    </location>
</feature>
<dbReference type="EMBL" id="SPUK01000003">
    <property type="protein sequence ID" value="TQV98402.1"/>
    <property type="molecule type" value="Genomic_DNA"/>
</dbReference>
<dbReference type="STRING" id="43265.A0A545V9L1"/>
<dbReference type="CDD" id="cd02440">
    <property type="entry name" value="AdoMet_MTases"/>
    <property type="match status" value="1"/>
</dbReference>
<gene>
    <name evidence="5" type="ORF">IF1G_02482</name>
</gene>
<proteinExistence type="predicted"/>
<protein>
    <submittedName>
        <fullName evidence="5">ToxA protein</fullName>
    </submittedName>
</protein>
<keyword evidence="1" id="KW-0489">Methyltransferase</keyword>
<comment type="caution">
    <text evidence="5">The sequence shown here is derived from an EMBL/GenBank/DDBJ whole genome shotgun (WGS) entry which is preliminary data.</text>
</comment>
<feature type="domain" description="Methyltransferase" evidence="4">
    <location>
        <begin position="43"/>
        <end position="150"/>
    </location>
</feature>
<evidence type="ECO:0000313" key="5">
    <source>
        <dbReference type="EMBL" id="TQV98402.1"/>
    </source>
</evidence>
<dbReference type="GO" id="GO:0008168">
    <property type="term" value="F:methyltransferase activity"/>
    <property type="evidence" value="ECO:0007669"/>
    <property type="project" value="UniProtKB-KW"/>
</dbReference>
<organism evidence="5 6">
    <name type="scientific">Cordyceps javanica</name>
    <dbReference type="NCBI Taxonomy" id="43265"/>
    <lineage>
        <taxon>Eukaryota</taxon>
        <taxon>Fungi</taxon>
        <taxon>Dikarya</taxon>
        <taxon>Ascomycota</taxon>
        <taxon>Pezizomycotina</taxon>
        <taxon>Sordariomycetes</taxon>
        <taxon>Hypocreomycetidae</taxon>
        <taxon>Hypocreales</taxon>
        <taxon>Cordycipitaceae</taxon>
        <taxon>Cordyceps</taxon>
    </lineage>
</organism>
<dbReference type="AlphaFoldDB" id="A0A545V9L1"/>
<accession>A0A545V9L1</accession>
<sequence>MAQYDTIGTSYDVIKTTAFNKLEQVSFRRNVEPLLHPPGTKTVLDLACGTGFYSQRLLEWGAASVVGVDVSSAMVEGAVERLRRTPYSDRSRFEQGDGMVPRRYDNQDGSGRGPGGFDVVTGTWFLNYAEDAQQLRLMFETVAANLKPSGGVFVGICLHPTDDLAAHAAGVNRSAWNRTGVHYVYDEAAMASGLGYRFKVVATPPASAPPGTRGIEFESFHLKKRLYEEAARLAGLQGRLEWRGCEFLGSGGNDGDDWRSEIGLEKDEEGWNSLREYPQVCIMVLRRE</sequence>
<evidence type="ECO:0000313" key="6">
    <source>
        <dbReference type="Proteomes" id="UP000315783"/>
    </source>
</evidence>
<evidence type="ECO:0000256" key="3">
    <source>
        <dbReference type="SAM" id="MobiDB-lite"/>
    </source>
</evidence>
<dbReference type="InterPro" id="IPR041698">
    <property type="entry name" value="Methyltransf_25"/>
</dbReference>
<dbReference type="PANTHER" id="PTHR43861:SF1">
    <property type="entry name" value="TRANS-ACONITATE 2-METHYLTRANSFERASE"/>
    <property type="match status" value="1"/>
</dbReference>
<keyword evidence="6" id="KW-1185">Reference proteome</keyword>
<dbReference type="Pfam" id="PF13649">
    <property type="entry name" value="Methyltransf_25"/>
    <property type="match status" value="1"/>
</dbReference>
<keyword evidence="2" id="KW-0808">Transferase</keyword>
<dbReference type="Proteomes" id="UP000315783">
    <property type="component" value="Unassembled WGS sequence"/>
</dbReference>
<evidence type="ECO:0000256" key="1">
    <source>
        <dbReference type="ARBA" id="ARBA00022603"/>
    </source>
</evidence>
<name>A0A545V9L1_9HYPO</name>
<reference evidence="5 6" key="1">
    <citation type="journal article" date="2019" name="Appl. Microbiol. Biotechnol.">
        <title>Genome sequence of Isaria javanica and comparative genome analysis insights into family S53 peptidase evolution in fungal entomopathogens.</title>
        <authorList>
            <person name="Lin R."/>
            <person name="Zhang X."/>
            <person name="Xin B."/>
            <person name="Zou M."/>
            <person name="Gao Y."/>
            <person name="Qin F."/>
            <person name="Hu Q."/>
            <person name="Xie B."/>
            <person name="Cheng X."/>
        </authorList>
    </citation>
    <scope>NUCLEOTIDE SEQUENCE [LARGE SCALE GENOMIC DNA]</scope>
    <source>
        <strain evidence="5 6">IJ1G</strain>
    </source>
</reference>